<dbReference type="AlphaFoldDB" id="A0A8S0ZQI7"/>
<evidence type="ECO:0000313" key="2">
    <source>
        <dbReference type="Proteomes" id="UP000494256"/>
    </source>
</evidence>
<organism evidence="1 2">
    <name type="scientific">Arctia plantaginis</name>
    <name type="common">Wood tiger moth</name>
    <name type="synonym">Phalaena plantaginis</name>
    <dbReference type="NCBI Taxonomy" id="874455"/>
    <lineage>
        <taxon>Eukaryota</taxon>
        <taxon>Metazoa</taxon>
        <taxon>Ecdysozoa</taxon>
        <taxon>Arthropoda</taxon>
        <taxon>Hexapoda</taxon>
        <taxon>Insecta</taxon>
        <taxon>Pterygota</taxon>
        <taxon>Neoptera</taxon>
        <taxon>Endopterygota</taxon>
        <taxon>Lepidoptera</taxon>
        <taxon>Glossata</taxon>
        <taxon>Ditrysia</taxon>
        <taxon>Noctuoidea</taxon>
        <taxon>Erebidae</taxon>
        <taxon>Arctiinae</taxon>
        <taxon>Arctia</taxon>
    </lineage>
</organism>
<evidence type="ECO:0000313" key="1">
    <source>
        <dbReference type="EMBL" id="CAB3235118.1"/>
    </source>
</evidence>
<dbReference type="EMBL" id="CADEBD010000298">
    <property type="protein sequence ID" value="CAB3235118.1"/>
    <property type="molecule type" value="Genomic_DNA"/>
</dbReference>
<proteinExistence type="predicted"/>
<name>A0A8S0ZQI7_ARCPL</name>
<comment type="caution">
    <text evidence="1">The sequence shown here is derived from an EMBL/GenBank/DDBJ whole genome shotgun (WGS) entry which is preliminary data.</text>
</comment>
<reference evidence="1 2" key="1">
    <citation type="submission" date="2020-04" db="EMBL/GenBank/DDBJ databases">
        <authorList>
            <person name="Wallbank WR R."/>
            <person name="Pardo Diaz C."/>
            <person name="Kozak K."/>
            <person name="Martin S."/>
            <person name="Jiggins C."/>
            <person name="Moest M."/>
            <person name="Warren A I."/>
            <person name="Byers J.R.P. K."/>
            <person name="Montejo-Kovacevich G."/>
            <person name="Yen C E."/>
        </authorList>
    </citation>
    <scope>NUCLEOTIDE SEQUENCE [LARGE SCALE GENOMIC DNA]</scope>
</reference>
<accession>A0A8S0ZQI7</accession>
<gene>
    <name evidence="1" type="ORF">APLA_LOCUS6877</name>
</gene>
<dbReference type="OrthoDB" id="10262320at2759"/>
<protein>
    <submittedName>
        <fullName evidence="1">Uncharacterized protein</fullName>
    </submittedName>
</protein>
<sequence>MNRKQKVTKTLGPLDNNCKCIQIVGHLESVKWIVYPRIYRTGPGYLVLGDWIQNPHIWLHYVESSDGLLADDDVLLSTDTRYWNIHDVQRYFYAHEHCNQILYTYQYPNLRMPTHFGDYLWRANTAMKLPSNQFLKTLNKDLAITLKVLIRMNENILYSREMKSSEEQMDRLIVPDQLLHLDRLDYFRRKSILDNLSHVLSVQNHLQLVSFENMRCKRLEGVRLIQQLAIFNSESLKYLFLWDFVLQNENPLLINYSYLTVATCCDLVKN</sequence>
<dbReference type="Proteomes" id="UP000494256">
    <property type="component" value="Unassembled WGS sequence"/>
</dbReference>